<protein>
    <submittedName>
        <fullName evidence="3">Uncharacterized protein</fullName>
    </submittedName>
</protein>
<feature type="signal peptide" evidence="2">
    <location>
        <begin position="1"/>
        <end position="41"/>
    </location>
</feature>
<reference evidence="3 4" key="1">
    <citation type="submission" date="2021-03" db="EMBL/GenBank/DDBJ databases">
        <title>Paenibacillus artemisicola MWE-103 whole genome sequence.</title>
        <authorList>
            <person name="Ham Y.J."/>
        </authorList>
    </citation>
    <scope>NUCLEOTIDE SEQUENCE [LARGE SCALE GENOMIC DNA]</scope>
    <source>
        <strain evidence="3 4">MWE-103</strain>
    </source>
</reference>
<feature type="compositionally biased region" description="Low complexity" evidence="1">
    <location>
        <begin position="188"/>
        <end position="202"/>
    </location>
</feature>
<evidence type="ECO:0000313" key="4">
    <source>
        <dbReference type="Proteomes" id="UP000670947"/>
    </source>
</evidence>
<sequence>MTRNEQPHESVRSKLFTKDGKPLRVLSTSLGLALLASVAFGAVSHAADGTAAAPEQPKLVEYSTEAVKAYFDPAVDWNLPMLGEDDEDEQDQTPVASGGGGGAGSAGASGSGHETIIINNGSHSSFGWDDLLLYHLLFNNGGSYSTSSWSRSHTTYYANTSTPYKAKSFTGDSFQNKPVVGSAVRPKTTTGSGTVTRRSSSSKPGGIGGTSSVISGSKSSSGSSSHSSSSHSSGGFGG</sequence>
<keyword evidence="2" id="KW-0732">Signal</keyword>
<gene>
    <name evidence="3" type="ORF">I8J29_01755</name>
</gene>
<feature type="region of interest" description="Disordered" evidence="1">
    <location>
        <begin position="182"/>
        <end position="238"/>
    </location>
</feature>
<evidence type="ECO:0000256" key="1">
    <source>
        <dbReference type="SAM" id="MobiDB-lite"/>
    </source>
</evidence>
<comment type="caution">
    <text evidence="3">The sequence shown here is derived from an EMBL/GenBank/DDBJ whole genome shotgun (WGS) entry which is preliminary data.</text>
</comment>
<feature type="compositionally biased region" description="Gly residues" evidence="1">
    <location>
        <begin position="97"/>
        <end position="110"/>
    </location>
</feature>
<evidence type="ECO:0000256" key="2">
    <source>
        <dbReference type="SAM" id="SignalP"/>
    </source>
</evidence>
<dbReference type="EMBL" id="JAGGDJ010000001">
    <property type="protein sequence ID" value="MBO7742903.1"/>
    <property type="molecule type" value="Genomic_DNA"/>
</dbReference>
<dbReference type="RefSeq" id="WP_208845860.1">
    <property type="nucleotide sequence ID" value="NZ_JAGGDJ010000001.1"/>
</dbReference>
<feature type="compositionally biased region" description="Low complexity" evidence="1">
    <location>
        <begin position="210"/>
        <end position="238"/>
    </location>
</feature>
<dbReference type="Proteomes" id="UP000670947">
    <property type="component" value="Unassembled WGS sequence"/>
</dbReference>
<proteinExistence type="predicted"/>
<feature type="region of interest" description="Disordered" evidence="1">
    <location>
        <begin position="81"/>
        <end position="110"/>
    </location>
</feature>
<evidence type="ECO:0000313" key="3">
    <source>
        <dbReference type="EMBL" id="MBO7742903.1"/>
    </source>
</evidence>
<accession>A0ABS3W3L9</accession>
<keyword evidence="4" id="KW-1185">Reference proteome</keyword>
<feature type="chain" id="PRO_5046897580" evidence="2">
    <location>
        <begin position="42"/>
        <end position="238"/>
    </location>
</feature>
<organism evidence="3 4">
    <name type="scientific">Paenibacillus artemisiicola</name>
    <dbReference type="NCBI Taxonomy" id="1172618"/>
    <lineage>
        <taxon>Bacteria</taxon>
        <taxon>Bacillati</taxon>
        <taxon>Bacillota</taxon>
        <taxon>Bacilli</taxon>
        <taxon>Bacillales</taxon>
        <taxon>Paenibacillaceae</taxon>
        <taxon>Paenibacillus</taxon>
    </lineage>
</organism>
<name>A0ABS3W3L9_9BACL</name>